<sequence>MQTAQNTREPDPVAPTPASELNTTPNLAAVPQQRLRIAMITETFPPEINGVAHTLHQMVKSMLERGHEVHLIRPRQGKADQGTLTPREGLHEQLTHGLPIPGYPGLHFGLPARGAIRKAWKDNPPDVVYVATEGLLGGSVLSAARSMGIPVISGFHTNFHRYSQYYGLGFMAPVISRFLRRFHHRTHCTLVPTDSLRDELQAQGFGTCRVLARGVDTRLFNPARRRTDLRAQWGLEENEPAVIYVGRLAAEKNLDLAVEAFRAMQARQPKARFILVGDGPAAAELREHHPDLILAGVHIGEDLAGYYASGDIFLFPSTSDTFGNVVLEAMASGLAVVSYDYAAGRQHLRHGESGMLARFDDAEHFKALAAELVAEPHTWKHLGIQARAEAETVDWRCEHDRLEALFLEYAQAK</sequence>
<dbReference type="Proteomes" id="UP000199256">
    <property type="component" value="Unassembled WGS sequence"/>
</dbReference>
<evidence type="ECO:0000313" key="4">
    <source>
        <dbReference type="Proteomes" id="UP000199256"/>
    </source>
</evidence>
<dbReference type="SUPFAM" id="SSF53756">
    <property type="entry name" value="UDP-Glycosyltransferase/glycogen phosphorylase"/>
    <property type="match status" value="1"/>
</dbReference>
<dbReference type="Pfam" id="PF13692">
    <property type="entry name" value="Glyco_trans_1_4"/>
    <property type="match status" value="1"/>
</dbReference>
<feature type="domain" description="Glycosyltransferase subfamily 4-like N-terminal" evidence="2">
    <location>
        <begin position="48"/>
        <end position="218"/>
    </location>
</feature>
<dbReference type="EMBL" id="FOAA01000013">
    <property type="protein sequence ID" value="SEL30460.1"/>
    <property type="molecule type" value="Genomic_DNA"/>
</dbReference>
<dbReference type="PANTHER" id="PTHR45947">
    <property type="entry name" value="SULFOQUINOVOSYL TRANSFERASE SQD2"/>
    <property type="match status" value="1"/>
</dbReference>
<name>A0A1H7P3K2_9GAMM</name>
<dbReference type="CDD" id="cd03814">
    <property type="entry name" value="GT4-like"/>
    <property type="match status" value="1"/>
</dbReference>
<dbReference type="OrthoDB" id="9802525at2"/>
<dbReference type="GO" id="GO:0016757">
    <property type="term" value="F:glycosyltransferase activity"/>
    <property type="evidence" value="ECO:0007669"/>
    <property type="project" value="UniProtKB-ARBA"/>
</dbReference>
<feature type="region of interest" description="Disordered" evidence="1">
    <location>
        <begin position="1"/>
        <end position="26"/>
    </location>
</feature>
<organism evidence="3 4">
    <name type="scientific">Ectothiorhodospira marina</name>
    <dbReference type="NCBI Taxonomy" id="1396821"/>
    <lineage>
        <taxon>Bacteria</taxon>
        <taxon>Pseudomonadati</taxon>
        <taxon>Pseudomonadota</taxon>
        <taxon>Gammaproteobacteria</taxon>
        <taxon>Chromatiales</taxon>
        <taxon>Ectothiorhodospiraceae</taxon>
        <taxon>Ectothiorhodospira</taxon>
    </lineage>
</organism>
<dbReference type="AlphaFoldDB" id="A0A1H7P3K2"/>
<protein>
    <submittedName>
        <fullName evidence="3">Glycosyltransferase involved in cell wall bisynthesis</fullName>
    </submittedName>
</protein>
<accession>A0A1H7P3K2</accession>
<dbReference type="InterPro" id="IPR028098">
    <property type="entry name" value="Glyco_trans_4-like_N"/>
</dbReference>
<dbReference type="Gene3D" id="3.40.50.2000">
    <property type="entry name" value="Glycogen Phosphorylase B"/>
    <property type="match status" value="2"/>
</dbReference>
<evidence type="ECO:0000313" key="3">
    <source>
        <dbReference type="EMBL" id="SEL30460.1"/>
    </source>
</evidence>
<evidence type="ECO:0000256" key="1">
    <source>
        <dbReference type="SAM" id="MobiDB-lite"/>
    </source>
</evidence>
<keyword evidence="3" id="KW-0808">Transferase</keyword>
<proteinExistence type="predicted"/>
<reference evidence="4" key="1">
    <citation type="submission" date="2016-10" db="EMBL/GenBank/DDBJ databases">
        <authorList>
            <person name="Varghese N."/>
            <person name="Submissions S."/>
        </authorList>
    </citation>
    <scope>NUCLEOTIDE SEQUENCE [LARGE SCALE GENOMIC DNA]</scope>
    <source>
        <strain evidence="4">DSM 241</strain>
    </source>
</reference>
<dbReference type="InterPro" id="IPR050194">
    <property type="entry name" value="Glycosyltransferase_grp1"/>
</dbReference>
<keyword evidence="4" id="KW-1185">Reference proteome</keyword>
<gene>
    <name evidence="3" type="ORF">SAMN05444515_11343</name>
</gene>
<dbReference type="Pfam" id="PF13439">
    <property type="entry name" value="Glyco_transf_4"/>
    <property type="match status" value="1"/>
</dbReference>
<dbReference type="PANTHER" id="PTHR45947:SF3">
    <property type="entry name" value="SULFOQUINOVOSYL TRANSFERASE SQD2"/>
    <property type="match status" value="1"/>
</dbReference>
<dbReference type="STRING" id="1396821.SAMN05444515_11343"/>
<evidence type="ECO:0000259" key="2">
    <source>
        <dbReference type="Pfam" id="PF13439"/>
    </source>
</evidence>